<accession>A0ABX8UXG8</accession>
<name>A0ABX8UXG8_9BURK</name>
<keyword evidence="3" id="KW-1185">Reference proteome</keyword>
<dbReference type="EMBL" id="CP080096">
    <property type="protein sequence ID" value="QYD73336.1"/>
    <property type="molecule type" value="Genomic_DNA"/>
</dbReference>
<reference evidence="2 3" key="1">
    <citation type="submission" date="2021-07" db="EMBL/GenBank/DDBJ databases">
        <title>Paraburkholderia edwinii protects Aspergillus sp. from phenazines by acting as a toxin sponge.</title>
        <authorList>
            <person name="Dahlstrom K.M."/>
            <person name="Newman D.K."/>
        </authorList>
    </citation>
    <scope>NUCLEOTIDE SEQUENCE [LARGE SCALE GENOMIC DNA]</scope>
    <source>
        <strain evidence="2 3">Pe01</strain>
    </source>
</reference>
<gene>
    <name evidence="2" type="ORF">KZJ38_27255</name>
</gene>
<organism evidence="2 3">
    <name type="scientific">Paraburkholderia edwinii</name>
    <dbReference type="NCBI Taxonomy" id="2861782"/>
    <lineage>
        <taxon>Bacteria</taxon>
        <taxon>Pseudomonadati</taxon>
        <taxon>Pseudomonadota</taxon>
        <taxon>Betaproteobacteria</taxon>
        <taxon>Burkholderiales</taxon>
        <taxon>Burkholderiaceae</taxon>
        <taxon>Paraburkholderia</taxon>
    </lineage>
</organism>
<protein>
    <submittedName>
        <fullName evidence="2">DUF1987 domain-containing protein</fullName>
    </submittedName>
</protein>
<evidence type="ECO:0000259" key="1">
    <source>
        <dbReference type="Pfam" id="PF09345"/>
    </source>
</evidence>
<proteinExistence type="predicted"/>
<dbReference type="RefSeq" id="WP_219803074.1">
    <property type="nucleotide sequence ID" value="NZ_CP080096.1"/>
</dbReference>
<dbReference type="Proteomes" id="UP000826462">
    <property type="component" value="Chromosome 2"/>
</dbReference>
<evidence type="ECO:0000313" key="2">
    <source>
        <dbReference type="EMBL" id="QYD73336.1"/>
    </source>
</evidence>
<dbReference type="InterPro" id="IPR018530">
    <property type="entry name" value="SiaC"/>
</dbReference>
<sequence length="132" mass="14866">MDNLYIAATSTSPEVDFRFDQHSLLLRGESYPENAAAFYAPIIEQLRAYLSGCAEDAMITIDVVLTYFNSSSTKMLFSMFDALDGAAQAGSRVLMNWYRDEEDETIAEFGEELKSDFHAIEFTDRPVSHQGQ</sequence>
<feature type="domain" description="SiaC family regulatory phosphoprotein" evidence="1">
    <location>
        <begin position="6"/>
        <end position="123"/>
    </location>
</feature>
<dbReference type="Pfam" id="PF09345">
    <property type="entry name" value="SiaC"/>
    <property type="match status" value="1"/>
</dbReference>
<evidence type="ECO:0000313" key="3">
    <source>
        <dbReference type="Proteomes" id="UP000826462"/>
    </source>
</evidence>